<evidence type="ECO:0000259" key="8">
    <source>
        <dbReference type="Pfam" id="PF08281"/>
    </source>
</evidence>
<organism evidence="9 10">
    <name type="scientific">Haliangium ochraceum (strain DSM 14365 / JCM 11303 / SMP-2)</name>
    <dbReference type="NCBI Taxonomy" id="502025"/>
    <lineage>
        <taxon>Bacteria</taxon>
        <taxon>Pseudomonadati</taxon>
        <taxon>Myxococcota</taxon>
        <taxon>Polyangia</taxon>
        <taxon>Haliangiales</taxon>
        <taxon>Kofleriaceae</taxon>
        <taxon>Haliangium</taxon>
    </lineage>
</organism>
<evidence type="ECO:0000313" key="10">
    <source>
        <dbReference type="Proteomes" id="UP000001880"/>
    </source>
</evidence>
<dbReference type="AlphaFoldDB" id="D0LU17"/>
<dbReference type="CDD" id="cd06171">
    <property type="entry name" value="Sigma70_r4"/>
    <property type="match status" value="1"/>
</dbReference>
<sequence>MPTHSLVCEQEVRPSQARAVTRERVLTELATRAAPRGYRIAYDLLRSRAEAEDAVQEALARACASSDDLRDPDALEGWFFRVLTNLCMRSLRRRRVRRWLGLASDAEQPADSDKGPPASEHAAAPAERTRADHSLARNQEIAHMLGALERLPTKQRVALVLRYGQDLPIAEIAAMLAVEPATVKTHLVRGMRRLRTVMERLS</sequence>
<dbReference type="EMBL" id="CP001804">
    <property type="protein sequence ID" value="ACY17381.1"/>
    <property type="molecule type" value="Genomic_DNA"/>
</dbReference>
<evidence type="ECO:0000256" key="4">
    <source>
        <dbReference type="ARBA" id="ARBA00023125"/>
    </source>
</evidence>
<accession>D0LU17</accession>
<dbReference type="InterPro" id="IPR013249">
    <property type="entry name" value="RNA_pol_sigma70_r4_t2"/>
</dbReference>
<evidence type="ECO:0000313" key="9">
    <source>
        <dbReference type="EMBL" id="ACY17381.1"/>
    </source>
</evidence>
<evidence type="ECO:0000256" key="1">
    <source>
        <dbReference type="ARBA" id="ARBA00010641"/>
    </source>
</evidence>
<dbReference type="PANTHER" id="PTHR43133:SF50">
    <property type="entry name" value="ECF RNA POLYMERASE SIGMA FACTOR SIGM"/>
    <property type="match status" value="1"/>
</dbReference>
<keyword evidence="5" id="KW-0804">Transcription</keyword>
<feature type="domain" description="RNA polymerase sigma factor 70 region 4 type 2" evidence="8">
    <location>
        <begin position="146"/>
        <end position="194"/>
    </location>
</feature>
<dbReference type="Proteomes" id="UP000001880">
    <property type="component" value="Chromosome"/>
</dbReference>
<reference evidence="9 10" key="1">
    <citation type="journal article" date="2010" name="Stand. Genomic Sci.">
        <title>Complete genome sequence of Haliangium ochraceum type strain (SMP-2).</title>
        <authorList>
            <consortium name="US DOE Joint Genome Institute (JGI-PGF)"/>
            <person name="Ivanova N."/>
            <person name="Daum C."/>
            <person name="Lang E."/>
            <person name="Abt B."/>
            <person name="Kopitz M."/>
            <person name="Saunders E."/>
            <person name="Lapidus A."/>
            <person name="Lucas S."/>
            <person name="Glavina Del Rio T."/>
            <person name="Nolan M."/>
            <person name="Tice H."/>
            <person name="Copeland A."/>
            <person name="Cheng J.F."/>
            <person name="Chen F."/>
            <person name="Bruce D."/>
            <person name="Goodwin L."/>
            <person name="Pitluck S."/>
            <person name="Mavromatis K."/>
            <person name="Pati A."/>
            <person name="Mikhailova N."/>
            <person name="Chen A."/>
            <person name="Palaniappan K."/>
            <person name="Land M."/>
            <person name="Hauser L."/>
            <person name="Chang Y.J."/>
            <person name="Jeffries C.D."/>
            <person name="Detter J.C."/>
            <person name="Brettin T."/>
            <person name="Rohde M."/>
            <person name="Goker M."/>
            <person name="Bristow J."/>
            <person name="Markowitz V."/>
            <person name="Eisen J.A."/>
            <person name="Hugenholtz P."/>
            <person name="Kyrpides N.C."/>
            <person name="Klenk H.P."/>
        </authorList>
    </citation>
    <scope>NUCLEOTIDE SEQUENCE [LARGE SCALE GENOMIC DNA]</scope>
    <source>
        <strain evidence="10">DSM 14365 / CIP 107738 / JCM 11303 / AJ 13395 / SMP-2</strain>
    </source>
</reference>
<dbReference type="GO" id="GO:0003677">
    <property type="term" value="F:DNA binding"/>
    <property type="evidence" value="ECO:0007669"/>
    <property type="project" value="UniProtKB-KW"/>
</dbReference>
<evidence type="ECO:0000256" key="6">
    <source>
        <dbReference type="SAM" id="MobiDB-lite"/>
    </source>
</evidence>
<dbReference type="InterPro" id="IPR013324">
    <property type="entry name" value="RNA_pol_sigma_r3/r4-like"/>
</dbReference>
<feature type="compositionally biased region" description="Low complexity" evidence="6">
    <location>
        <begin position="116"/>
        <end position="126"/>
    </location>
</feature>
<dbReference type="KEGG" id="hoh:Hoch_4892"/>
<keyword evidence="3" id="KW-0731">Sigma factor</keyword>
<gene>
    <name evidence="9" type="ordered locus">Hoch_4892</name>
</gene>
<dbReference type="STRING" id="502025.Hoch_4892"/>
<dbReference type="PANTHER" id="PTHR43133">
    <property type="entry name" value="RNA POLYMERASE ECF-TYPE SIGMA FACTO"/>
    <property type="match status" value="1"/>
</dbReference>
<dbReference type="Gene3D" id="1.10.1740.10">
    <property type="match status" value="1"/>
</dbReference>
<dbReference type="InterPro" id="IPR013325">
    <property type="entry name" value="RNA_pol_sigma_r2"/>
</dbReference>
<dbReference type="SUPFAM" id="SSF88946">
    <property type="entry name" value="Sigma2 domain of RNA polymerase sigma factors"/>
    <property type="match status" value="1"/>
</dbReference>
<dbReference type="Pfam" id="PF08281">
    <property type="entry name" value="Sigma70_r4_2"/>
    <property type="match status" value="1"/>
</dbReference>
<name>D0LU17_HALO1</name>
<keyword evidence="2" id="KW-0805">Transcription regulation</keyword>
<dbReference type="SUPFAM" id="SSF88659">
    <property type="entry name" value="Sigma3 and sigma4 domains of RNA polymerase sigma factors"/>
    <property type="match status" value="1"/>
</dbReference>
<comment type="similarity">
    <text evidence="1">Belongs to the sigma-70 factor family. ECF subfamily.</text>
</comment>
<keyword evidence="4" id="KW-0238">DNA-binding</keyword>
<evidence type="ECO:0000256" key="3">
    <source>
        <dbReference type="ARBA" id="ARBA00023082"/>
    </source>
</evidence>
<dbReference type="InterPro" id="IPR036388">
    <property type="entry name" value="WH-like_DNA-bd_sf"/>
</dbReference>
<dbReference type="Pfam" id="PF04542">
    <property type="entry name" value="Sigma70_r2"/>
    <property type="match status" value="1"/>
</dbReference>
<dbReference type="Gene3D" id="1.10.10.10">
    <property type="entry name" value="Winged helix-like DNA-binding domain superfamily/Winged helix DNA-binding domain"/>
    <property type="match status" value="1"/>
</dbReference>
<feature type="region of interest" description="Disordered" evidence="6">
    <location>
        <begin position="105"/>
        <end position="131"/>
    </location>
</feature>
<dbReference type="eggNOG" id="COG1595">
    <property type="taxonomic scope" value="Bacteria"/>
</dbReference>
<dbReference type="GO" id="GO:0016987">
    <property type="term" value="F:sigma factor activity"/>
    <property type="evidence" value="ECO:0007669"/>
    <property type="project" value="UniProtKB-KW"/>
</dbReference>
<feature type="domain" description="RNA polymerase sigma-70 region 2" evidence="7">
    <location>
        <begin position="31"/>
        <end position="95"/>
    </location>
</feature>
<evidence type="ECO:0000256" key="2">
    <source>
        <dbReference type="ARBA" id="ARBA00023015"/>
    </source>
</evidence>
<dbReference type="InterPro" id="IPR039425">
    <property type="entry name" value="RNA_pol_sigma-70-like"/>
</dbReference>
<dbReference type="InterPro" id="IPR014284">
    <property type="entry name" value="RNA_pol_sigma-70_dom"/>
</dbReference>
<evidence type="ECO:0000259" key="7">
    <source>
        <dbReference type="Pfam" id="PF04542"/>
    </source>
</evidence>
<keyword evidence="10" id="KW-1185">Reference proteome</keyword>
<dbReference type="InterPro" id="IPR007627">
    <property type="entry name" value="RNA_pol_sigma70_r2"/>
</dbReference>
<dbReference type="GO" id="GO:0006352">
    <property type="term" value="P:DNA-templated transcription initiation"/>
    <property type="evidence" value="ECO:0007669"/>
    <property type="project" value="InterPro"/>
</dbReference>
<dbReference type="HOGENOM" id="CLU_047691_3_0_7"/>
<evidence type="ECO:0000256" key="5">
    <source>
        <dbReference type="ARBA" id="ARBA00023163"/>
    </source>
</evidence>
<dbReference type="NCBIfam" id="TIGR02937">
    <property type="entry name" value="sigma70-ECF"/>
    <property type="match status" value="1"/>
</dbReference>
<proteinExistence type="inferred from homology"/>
<protein>
    <submittedName>
        <fullName evidence="9">RNA polymerase, sigma-24 subunit, ECF subfamily</fullName>
    </submittedName>
</protein>